<feature type="compositionally biased region" description="Pro residues" evidence="3">
    <location>
        <begin position="937"/>
        <end position="949"/>
    </location>
</feature>
<reference evidence="4" key="1">
    <citation type="journal article" date="2020" name="Stud. Mycol.">
        <title>101 Dothideomycetes genomes: a test case for predicting lifestyles and emergence of pathogens.</title>
        <authorList>
            <person name="Haridas S."/>
            <person name="Albert R."/>
            <person name="Binder M."/>
            <person name="Bloem J."/>
            <person name="Labutti K."/>
            <person name="Salamov A."/>
            <person name="Andreopoulos B."/>
            <person name="Baker S."/>
            <person name="Barry K."/>
            <person name="Bills G."/>
            <person name="Bluhm B."/>
            <person name="Cannon C."/>
            <person name="Castanera R."/>
            <person name="Culley D."/>
            <person name="Daum C."/>
            <person name="Ezra D."/>
            <person name="Gonzalez J."/>
            <person name="Henrissat B."/>
            <person name="Kuo A."/>
            <person name="Liang C."/>
            <person name="Lipzen A."/>
            <person name="Lutzoni F."/>
            <person name="Magnuson J."/>
            <person name="Mondo S."/>
            <person name="Nolan M."/>
            <person name="Ohm R."/>
            <person name="Pangilinan J."/>
            <person name="Park H.-J."/>
            <person name="Ramirez L."/>
            <person name="Alfaro M."/>
            <person name="Sun H."/>
            <person name="Tritt A."/>
            <person name="Yoshinaga Y."/>
            <person name="Zwiers L.-H."/>
            <person name="Turgeon B."/>
            <person name="Goodwin S."/>
            <person name="Spatafora J."/>
            <person name="Crous P."/>
            <person name="Grigoriev I."/>
        </authorList>
    </citation>
    <scope>NUCLEOTIDE SEQUENCE</scope>
    <source>
        <strain evidence="4">CBS 269.34</strain>
    </source>
</reference>
<evidence type="ECO:0000256" key="1">
    <source>
        <dbReference type="ARBA" id="ARBA00002550"/>
    </source>
</evidence>
<dbReference type="Gene3D" id="1.25.40.10">
    <property type="entry name" value="Tetratricopeptide repeat domain"/>
    <property type="match status" value="2"/>
</dbReference>
<feature type="compositionally biased region" description="Low complexity" evidence="3">
    <location>
        <begin position="782"/>
        <end position="802"/>
    </location>
</feature>
<dbReference type="Proteomes" id="UP000799750">
    <property type="component" value="Unassembled WGS sequence"/>
</dbReference>
<dbReference type="SUPFAM" id="SSF48452">
    <property type="entry name" value="TPR-like"/>
    <property type="match status" value="2"/>
</dbReference>
<dbReference type="EMBL" id="MU004197">
    <property type="protein sequence ID" value="KAF2490549.1"/>
    <property type="molecule type" value="Genomic_DNA"/>
</dbReference>
<comment type="similarity">
    <text evidence="2">Belongs to the YPP1 family.</text>
</comment>
<evidence type="ECO:0000313" key="4">
    <source>
        <dbReference type="EMBL" id="KAF2490549.1"/>
    </source>
</evidence>
<dbReference type="SMART" id="SM00028">
    <property type="entry name" value="TPR"/>
    <property type="match status" value="4"/>
</dbReference>
<organism evidence="4 5">
    <name type="scientific">Lophium mytilinum</name>
    <dbReference type="NCBI Taxonomy" id="390894"/>
    <lineage>
        <taxon>Eukaryota</taxon>
        <taxon>Fungi</taxon>
        <taxon>Dikarya</taxon>
        <taxon>Ascomycota</taxon>
        <taxon>Pezizomycotina</taxon>
        <taxon>Dothideomycetes</taxon>
        <taxon>Pleosporomycetidae</taxon>
        <taxon>Mytilinidiales</taxon>
        <taxon>Mytilinidiaceae</taxon>
        <taxon>Lophium</taxon>
    </lineage>
</organism>
<dbReference type="Pfam" id="PF13181">
    <property type="entry name" value="TPR_8"/>
    <property type="match status" value="1"/>
</dbReference>
<feature type="region of interest" description="Disordered" evidence="3">
    <location>
        <begin position="757"/>
        <end position="950"/>
    </location>
</feature>
<feature type="compositionally biased region" description="Basic and acidic residues" evidence="3">
    <location>
        <begin position="819"/>
        <end position="833"/>
    </location>
</feature>
<dbReference type="AlphaFoldDB" id="A0A6A6QEK7"/>
<keyword evidence="5" id="KW-1185">Reference proteome</keyword>
<name>A0A6A6QEK7_9PEZI</name>
<evidence type="ECO:0000256" key="3">
    <source>
        <dbReference type="SAM" id="MobiDB-lite"/>
    </source>
</evidence>
<evidence type="ECO:0000256" key="2">
    <source>
        <dbReference type="ARBA" id="ARBA00038251"/>
    </source>
</evidence>
<evidence type="ECO:0000313" key="5">
    <source>
        <dbReference type="Proteomes" id="UP000799750"/>
    </source>
</evidence>
<dbReference type="PANTHER" id="PTHR23083:SF464">
    <property type="entry name" value="TETRATRICOPEPTIDE REPEAT DOMAIN 7, ISOFORM A"/>
    <property type="match status" value="1"/>
</dbReference>
<dbReference type="InterPro" id="IPR051722">
    <property type="entry name" value="Endocytosis_PI4K-reg_protein"/>
</dbReference>
<sequence length="1204" mass="133812">MGVQENEKALRYIGQLDEARCTARWTDVPELARKIEKHAPHRRCLALTARSEARIGTYSAQRPSTAASTSSANLSKIIPPLLTAIEEEAEYPQDAFQATICLGWLHFVLDEPGLAVARLPKDLSTAILKLSGNSHALGNWTHVCIVKGAYIKGFSQEKTSAVQDALKTYSSVFPFLLSLSSLTSTSAQFRLWTERLLGRACLLVDQSSSEIHDIDSAQSLKAFRIWQRLWDSLAASGASGSEAGKSRRLVWKAYYDTLSTLLQRGHSYEPSPTNLEPRQYDSSEKLEQYLNSRLQQRSELKRVEAIYEGLILKETHFPKASENNYEIEQWIEAVMSNWRVLCGPNWQDEELGEGGKGAVGRGVLDILYRAATKTFHSTQILRHLFTVHASLAEFDLSFKAYDSYVEIVTRGKDRAEKSGEDEASMDDDDTILRTAAEAIRMLCRFGSRDEAVKALHIGQNIDKWLKQHTPSISFLNPTPTDKDVAKESEEPTKYQLHPRTLAVAYRAIGISQAHWALWTYEASSRTKLQKQAIHYLRKSLEPKFEDPHNLETLYALGLALAETRDITGALKIVKRALSPATKLDISIRTDGVISDKPLSTTAPFLRERKLIPLWHLLSLLLASRSDFSTAAKTCEAAFEQFENPVNLFGKGEGSKEYRSDHLNAKEKHTKKSRAIVDQMETYEKVGIIEIKMTQLSLLEVLENSNVAVDESDELLGLYARLFGDPSEDQVKRHLHTASPAPPMSSAGTFKGSIFRSRSTRKNAEAGAAVAKEPSETNSRPSTVATQRTAATQATAAPTIQVTDENGSEKANGHRHKLHFKPDLRHNHDSDKSAPKRGGSVKLQKRSAGSLRRQSQADEDKTNEKYELDGAPNGKPHRNNSQREKSTHRPSMSSSIRKSTETPERPLQPVAHNAPNTVQPPPVGHAKQPPQQDNRLPAPFPHPNYTPPDPRFSILQERRQKVSLLVKVWLFISGLYTRSAMYEDAKGAIREAAKLVQGLEYEVAQESSSAKAFANQGWGGGKGVEELWADTWASQGEMLQAQDSPHEARIEYEKALSHFPDHPTAIVGLSNILLDIFGQVIPPEPTPISGLTSPLTSPSVPAISTTEVDTKKTHIISAAPSAENQVSAPELYRLAARDRAHGLLSTLTKLGPGWDYSEAWLALARAYEECGQIEKAKEVLWWCVELEDSHPVREWSSVGVGKFVL</sequence>
<feature type="compositionally biased region" description="Basic and acidic residues" evidence="3">
    <location>
        <begin position="854"/>
        <end position="867"/>
    </location>
</feature>
<accession>A0A6A6QEK7</accession>
<dbReference type="InterPro" id="IPR019734">
    <property type="entry name" value="TPR_rpt"/>
</dbReference>
<protein>
    <submittedName>
        <fullName evidence="4">Filamentation protein-like protein</fullName>
    </submittedName>
</protein>
<gene>
    <name evidence="4" type="ORF">BU16DRAFT_531037</name>
</gene>
<comment type="function">
    <text evidence="1">Involved in endocytosis.</text>
</comment>
<dbReference type="OrthoDB" id="29013at2759"/>
<proteinExistence type="inferred from homology"/>
<dbReference type="PANTHER" id="PTHR23083">
    <property type="entry name" value="TETRATRICOPEPTIDE REPEAT PROTEIN, TPR"/>
    <property type="match status" value="1"/>
</dbReference>
<dbReference type="InterPro" id="IPR011990">
    <property type="entry name" value="TPR-like_helical_dom_sf"/>
</dbReference>